<dbReference type="InterPro" id="IPR050680">
    <property type="entry name" value="YpeA/RimI_acetyltransf"/>
</dbReference>
<evidence type="ECO:0000256" key="2">
    <source>
        <dbReference type="ARBA" id="ARBA00023315"/>
    </source>
</evidence>
<dbReference type="AlphaFoldDB" id="A0A1W2HAY4"/>
<evidence type="ECO:0000256" key="1">
    <source>
        <dbReference type="ARBA" id="ARBA00022679"/>
    </source>
</evidence>
<dbReference type="RefSeq" id="WP_084123004.1">
    <property type="nucleotide sequence ID" value="NZ_LT838813.1"/>
</dbReference>
<keyword evidence="1 4" id="KW-0808">Transferase</keyword>
<sequence length="151" mass="17284">MEILNLEKIEGDSKRVEDMLFLLDEFYIPTISSIVSIPHYAKKLLEKAHVYIPKVGNQDCGVLAFYMNDNISKTAFISSIGLLPAYQGKGLALLMLEFFESTCKKNYFNQLQLEVHQSNTKAIKFYKKFGFVPVEDRGLFILMKKEINCDG</sequence>
<keyword evidence="2" id="KW-0012">Acyltransferase</keyword>
<dbReference type="InterPro" id="IPR016181">
    <property type="entry name" value="Acyl_CoA_acyltransferase"/>
</dbReference>
<dbReference type="Proteomes" id="UP000192333">
    <property type="component" value="Chromosome I"/>
</dbReference>
<dbReference type="SUPFAM" id="SSF55729">
    <property type="entry name" value="Acyl-CoA N-acyltransferases (Nat)"/>
    <property type="match status" value="1"/>
</dbReference>
<reference evidence="5" key="1">
    <citation type="submission" date="2017-04" db="EMBL/GenBank/DDBJ databases">
        <authorList>
            <person name="Varghese N."/>
            <person name="Submissions S."/>
        </authorList>
    </citation>
    <scope>NUCLEOTIDE SEQUENCE [LARGE SCALE GENOMIC DNA]</scope>
    <source>
        <strain evidence="5">DSM 16537</strain>
    </source>
</reference>
<evidence type="ECO:0000259" key="3">
    <source>
        <dbReference type="PROSITE" id="PS51186"/>
    </source>
</evidence>
<name>A0A1W2HAY4_9BACT</name>
<evidence type="ECO:0000313" key="4">
    <source>
        <dbReference type="EMBL" id="SMD46059.1"/>
    </source>
</evidence>
<dbReference type="PROSITE" id="PS51186">
    <property type="entry name" value="GNAT"/>
    <property type="match status" value="1"/>
</dbReference>
<dbReference type="OrthoDB" id="7205533at2"/>
<dbReference type="CDD" id="cd04301">
    <property type="entry name" value="NAT_SF"/>
    <property type="match status" value="1"/>
</dbReference>
<dbReference type="Gene3D" id="3.40.630.30">
    <property type="match status" value="1"/>
</dbReference>
<dbReference type="InterPro" id="IPR000182">
    <property type="entry name" value="GNAT_dom"/>
</dbReference>
<keyword evidence="5" id="KW-1185">Reference proteome</keyword>
<accession>A0A1W2HAY4</accession>
<proteinExistence type="predicted"/>
<protein>
    <submittedName>
        <fullName evidence="4">Acetyltransferases</fullName>
    </submittedName>
</protein>
<dbReference type="EMBL" id="LT838813">
    <property type="protein sequence ID" value="SMD46059.1"/>
    <property type="molecule type" value="Genomic_DNA"/>
</dbReference>
<dbReference type="GO" id="GO:0016747">
    <property type="term" value="F:acyltransferase activity, transferring groups other than amino-acyl groups"/>
    <property type="evidence" value="ECO:0007669"/>
    <property type="project" value="InterPro"/>
</dbReference>
<organism evidence="4 5">
    <name type="scientific">Aquiflexum balticum DSM 16537</name>
    <dbReference type="NCBI Taxonomy" id="758820"/>
    <lineage>
        <taxon>Bacteria</taxon>
        <taxon>Pseudomonadati</taxon>
        <taxon>Bacteroidota</taxon>
        <taxon>Cytophagia</taxon>
        <taxon>Cytophagales</taxon>
        <taxon>Cyclobacteriaceae</taxon>
        <taxon>Aquiflexum</taxon>
    </lineage>
</organism>
<gene>
    <name evidence="4" type="ORF">SAMN00777080_4738</name>
</gene>
<feature type="domain" description="N-acetyltransferase" evidence="3">
    <location>
        <begin position="1"/>
        <end position="148"/>
    </location>
</feature>
<dbReference type="STRING" id="758820.SAMN00777080_4738"/>
<dbReference type="Pfam" id="PF00583">
    <property type="entry name" value="Acetyltransf_1"/>
    <property type="match status" value="1"/>
</dbReference>
<dbReference type="PANTHER" id="PTHR43420">
    <property type="entry name" value="ACETYLTRANSFERASE"/>
    <property type="match status" value="1"/>
</dbReference>
<evidence type="ECO:0000313" key="5">
    <source>
        <dbReference type="Proteomes" id="UP000192333"/>
    </source>
</evidence>